<dbReference type="AlphaFoldDB" id="A0A9P1J5J4"/>
<protein>
    <submittedName>
        <fullName evidence="2">Uncharacterized protein</fullName>
    </submittedName>
</protein>
<evidence type="ECO:0000313" key="3">
    <source>
        <dbReference type="Proteomes" id="UP001152747"/>
    </source>
</evidence>
<proteinExistence type="predicted"/>
<feature type="transmembrane region" description="Helical" evidence="1">
    <location>
        <begin position="92"/>
        <end position="117"/>
    </location>
</feature>
<comment type="caution">
    <text evidence="2">The sequence shown here is derived from an EMBL/GenBank/DDBJ whole genome shotgun (WGS) entry which is preliminary data.</text>
</comment>
<dbReference type="SUPFAM" id="SSF81321">
    <property type="entry name" value="Family A G protein-coupled receptor-like"/>
    <property type="match status" value="1"/>
</dbReference>
<evidence type="ECO:0000256" key="1">
    <source>
        <dbReference type="SAM" id="Phobius"/>
    </source>
</evidence>
<keyword evidence="3" id="KW-1185">Reference proteome</keyword>
<feature type="transmembrane region" description="Helical" evidence="1">
    <location>
        <begin position="137"/>
        <end position="158"/>
    </location>
</feature>
<gene>
    <name evidence="2" type="ORF">CAMP_LOCUS17991</name>
</gene>
<dbReference type="Pfam" id="PF10327">
    <property type="entry name" value="7TM_GPCR_Sri"/>
    <property type="match status" value="1"/>
</dbReference>
<organism evidence="2 3">
    <name type="scientific">Caenorhabditis angaria</name>
    <dbReference type="NCBI Taxonomy" id="860376"/>
    <lineage>
        <taxon>Eukaryota</taxon>
        <taxon>Metazoa</taxon>
        <taxon>Ecdysozoa</taxon>
        <taxon>Nematoda</taxon>
        <taxon>Chromadorea</taxon>
        <taxon>Rhabditida</taxon>
        <taxon>Rhabditina</taxon>
        <taxon>Rhabditomorpha</taxon>
        <taxon>Rhabditoidea</taxon>
        <taxon>Rhabditidae</taxon>
        <taxon>Peloderinae</taxon>
        <taxon>Caenorhabditis</taxon>
    </lineage>
</organism>
<dbReference type="Gene3D" id="1.20.1070.10">
    <property type="entry name" value="Rhodopsin 7-helix transmembrane proteins"/>
    <property type="match status" value="1"/>
</dbReference>
<reference evidence="2" key="1">
    <citation type="submission" date="2022-11" db="EMBL/GenBank/DDBJ databases">
        <authorList>
            <person name="Kikuchi T."/>
        </authorList>
    </citation>
    <scope>NUCLEOTIDE SEQUENCE</scope>
    <source>
        <strain evidence="2">PS1010</strain>
    </source>
</reference>
<feature type="transmembrane region" description="Helical" evidence="1">
    <location>
        <begin position="58"/>
        <end position="80"/>
    </location>
</feature>
<dbReference type="InterPro" id="IPR019429">
    <property type="entry name" value="7TM_GPCR_serpentine_rcpt_Sri"/>
</dbReference>
<keyword evidence="1" id="KW-0812">Transmembrane</keyword>
<dbReference type="EMBL" id="CANHGI010000006">
    <property type="protein sequence ID" value="CAI5455354.1"/>
    <property type="molecule type" value="Genomic_DNA"/>
</dbReference>
<keyword evidence="1" id="KW-1133">Transmembrane helix</keyword>
<feature type="transmembrane region" description="Helical" evidence="1">
    <location>
        <begin position="244"/>
        <end position="266"/>
    </location>
</feature>
<sequence length="329" mass="38221">MNLENIMYKNPDWAKLSYNFIAIFSFFINTLGIYTIIHKSDRMGYYKYYLLSFQISSIFVDISFTLGCQLTFAFPIWAITTSDGYFWKYFRIPSLAALTILLSFLILQSSILAAQFLEKHQTIMKLAKKEKYIFNSIWRLAILICIIIGSVFFLSIFYTSGMSRNEALKVFESKYPSVYHNFEQIEQFSYHDKSEILELVLYCVAFGLVVVSFVAFVISFHMLSTFRSILHILSISKQSQHKNTIISLFAQAIVLNVILIPLFALFADLYFGFENQNILIFHQLILSCHSTVNCVVYITTIKEYRIFVQQILTMKKLHVVYPAVVEISV</sequence>
<evidence type="ECO:0000313" key="2">
    <source>
        <dbReference type="EMBL" id="CAI5455354.1"/>
    </source>
</evidence>
<feature type="transmembrane region" description="Helical" evidence="1">
    <location>
        <begin position="20"/>
        <end position="37"/>
    </location>
</feature>
<keyword evidence="1" id="KW-0472">Membrane</keyword>
<accession>A0A9P1J5J4</accession>
<feature type="transmembrane region" description="Helical" evidence="1">
    <location>
        <begin position="199"/>
        <end position="223"/>
    </location>
</feature>
<name>A0A9P1J5J4_9PELO</name>
<dbReference type="PANTHER" id="PTHR45830">
    <property type="entry name" value="SERPENTINE RECEPTOR, CLASS I"/>
    <property type="match status" value="1"/>
</dbReference>
<dbReference type="PANTHER" id="PTHR45830:SF15">
    <property type="entry name" value="SERPENTINE RECEPTOR, CLASS I"/>
    <property type="match status" value="1"/>
</dbReference>
<dbReference type="Proteomes" id="UP001152747">
    <property type="component" value="Unassembled WGS sequence"/>
</dbReference>
<feature type="transmembrane region" description="Helical" evidence="1">
    <location>
        <begin position="278"/>
        <end position="298"/>
    </location>
</feature>